<dbReference type="KEGG" id="qsa:O6P43_023933"/>
<keyword evidence="2" id="KW-1185">Reference proteome</keyword>
<gene>
    <name evidence="1" type="ORF">O6P43_023933</name>
</gene>
<comment type="caution">
    <text evidence="1">The sequence shown here is derived from an EMBL/GenBank/DDBJ whole genome shotgun (WGS) entry which is preliminary data.</text>
</comment>
<reference evidence="1" key="1">
    <citation type="journal article" date="2023" name="Science">
        <title>Elucidation of the pathway for biosynthesis of saponin adjuvants from the soapbark tree.</title>
        <authorList>
            <person name="Reed J."/>
            <person name="Orme A."/>
            <person name="El-Demerdash A."/>
            <person name="Owen C."/>
            <person name="Martin L.B.B."/>
            <person name="Misra R.C."/>
            <person name="Kikuchi S."/>
            <person name="Rejzek M."/>
            <person name="Martin A.C."/>
            <person name="Harkess A."/>
            <person name="Leebens-Mack J."/>
            <person name="Louveau T."/>
            <person name="Stephenson M.J."/>
            <person name="Osbourn A."/>
        </authorList>
    </citation>
    <scope>NUCLEOTIDE SEQUENCE</scope>
    <source>
        <strain evidence="1">S10</strain>
    </source>
</reference>
<name>A0AAD7PJZ2_QUISA</name>
<sequence length="104" mass="11954">MSSPCSLRTVRRFNGESFISSRRSRQRLWRRWHQQKLRHRLRWHYLEKGQKNWNQQVHQLVLLQHHSCGDSAAPSSVVPISSEPEGTAAEPVVAVAGAEAWDSA</sequence>
<dbReference type="AlphaFoldDB" id="A0AAD7PJZ2"/>
<dbReference type="Proteomes" id="UP001163823">
    <property type="component" value="Chromosome 9"/>
</dbReference>
<organism evidence="1 2">
    <name type="scientific">Quillaja saponaria</name>
    <name type="common">Soap bark tree</name>
    <dbReference type="NCBI Taxonomy" id="32244"/>
    <lineage>
        <taxon>Eukaryota</taxon>
        <taxon>Viridiplantae</taxon>
        <taxon>Streptophyta</taxon>
        <taxon>Embryophyta</taxon>
        <taxon>Tracheophyta</taxon>
        <taxon>Spermatophyta</taxon>
        <taxon>Magnoliopsida</taxon>
        <taxon>eudicotyledons</taxon>
        <taxon>Gunneridae</taxon>
        <taxon>Pentapetalae</taxon>
        <taxon>rosids</taxon>
        <taxon>fabids</taxon>
        <taxon>Fabales</taxon>
        <taxon>Quillajaceae</taxon>
        <taxon>Quillaja</taxon>
    </lineage>
</organism>
<evidence type="ECO:0000313" key="1">
    <source>
        <dbReference type="EMBL" id="KAJ7957659.1"/>
    </source>
</evidence>
<protein>
    <submittedName>
        <fullName evidence="1">Uncharacterized protein</fullName>
    </submittedName>
</protein>
<dbReference type="EMBL" id="JARAOO010000009">
    <property type="protein sequence ID" value="KAJ7957659.1"/>
    <property type="molecule type" value="Genomic_DNA"/>
</dbReference>
<accession>A0AAD7PJZ2</accession>
<proteinExistence type="predicted"/>
<evidence type="ECO:0000313" key="2">
    <source>
        <dbReference type="Proteomes" id="UP001163823"/>
    </source>
</evidence>